<feature type="coiled-coil region" evidence="1">
    <location>
        <begin position="431"/>
        <end position="551"/>
    </location>
</feature>
<accession>A0AAV2IK71</accession>
<evidence type="ECO:0000313" key="5">
    <source>
        <dbReference type="Proteomes" id="UP001497497"/>
    </source>
</evidence>
<reference evidence="4 5" key="1">
    <citation type="submission" date="2024-04" db="EMBL/GenBank/DDBJ databases">
        <authorList>
            <consortium name="Genoscope - CEA"/>
            <person name="William W."/>
        </authorList>
    </citation>
    <scope>NUCLEOTIDE SEQUENCE [LARGE SCALE GENOMIC DNA]</scope>
</reference>
<feature type="compositionally biased region" description="Polar residues" evidence="2">
    <location>
        <begin position="143"/>
        <end position="161"/>
    </location>
</feature>
<dbReference type="Pfam" id="PF24555">
    <property type="entry name" value="CC4_CEP85"/>
    <property type="match status" value="1"/>
</dbReference>
<organism evidence="4 5">
    <name type="scientific">Lymnaea stagnalis</name>
    <name type="common">Great pond snail</name>
    <name type="synonym">Helix stagnalis</name>
    <dbReference type="NCBI Taxonomy" id="6523"/>
    <lineage>
        <taxon>Eukaryota</taxon>
        <taxon>Metazoa</taxon>
        <taxon>Spiralia</taxon>
        <taxon>Lophotrochozoa</taxon>
        <taxon>Mollusca</taxon>
        <taxon>Gastropoda</taxon>
        <taxon>Heterobranchia</taxon>
        <taxon>Euthyneura</taxon>
        <taxon>Panpulmonata</taxon>
        <taxon>Hygrophila</taxon>
        <taxon>Lymnaeoidea</taxon>
        <taxon>Lymnaeidae</taxon>
        <taxon>Lymnaea</taxon>
    </lineage>
</organism>
<dbReference type="Proteomes" id="UP001497497">
    <property type="component" value="Unassembled WGS sequence"/>
</dbReference>
<dbReference type="GO" id="GO:0005813">
    <property type="term" value="C:centrosome"/>
    <property type="evidence" value="ECO:0007669"/>
    <property type="project" value="TreeGrafter"/>
</dbReference>
<dbReference type="PANTHER" id="PTHR31075:SF4">
    <property type="entry name" value="CENTROSOMAL PROTEIN OF 85 KDA"/>
    <property type="match status" value="1"/>
</dbReference>
<evidence type="ECO:0000259" key="3">
    <source>
        <dbReference type="Pfam" id="PF24555"/>
    </source>
</evidence>
<proteinExistence type="predicted"/>
<protein>
    <recommendedName>
        <fullName evidence="3">Centrosomal protein of 85 kDa-like CC4 coiled-coil domain-containing protein</fullName>
    </recommendedName>
</protein>
<evidence type="ECO:0000256" key="2">
    <source>
        <dbReference type="SAM" id="MobiDB-lite"/>
    </source>
</evidence>
<evidence type="ECO:0000313" key="4">
    <source>
        <dbReference type="EMBL" id="CAL1547487.1"/>
    </source>
</evidence>
<dbReference type="InterPro" id="IPR058190">
    <property type="entry name" value="CC4_CEP85"/>
</dbReference>
<dbReference type="InterPro" id="IPR040210">
    <property type="entry name" value="Cep85/Cep85L"/>
</dbReference>
<sequence length="675" mass="78858">MDVRELTNVPDYQKILQTGFAANRLSKDWIEEVETLIPSPVIQHPEPSQRNSFMVMHNDPYAQDSFPTAAWQSKEPMNGAETKVSLGFNKFISDSQPHYRASKYDSKIFLKEEIPQRSTHSLIPYVDINNSEHKNARRKNSHRPYTNDSSGYTENQQSNYLQRKDINTSYLKAPQDDLRSWQQQHQEELLHQHLETQALYDSTTSQTTHSMLEPVFGQLHFEETPSQWEPVRRAADNIIKEKNMIIDKLKNRILELEEDYNVLETNFKQALRTKEDEADLMKKKLQELQHKTISMKEQMNEASSKQMTEVDDLEMKLGACEHQLQQMRTELQTKDTLTSELQTQLTEKTEKAKAWKAKFLECCNSHHDMKKKLDGLQHYFDELPTLEESRIQAQELLSLKAERYSMNTRSENLEKKLTQVRKIITARDMRIRELEEREKQLRLEVQSSQSQAQSLSDPGKENDLIEIKAEKERLERDLEKAKKLIETTHLKVRTTELKYQAELRLSQERLTQEQEMVSSLKTEVSTKEEQIERMKKSMKELGIQNQNLLRKSLQTQEQLRLVEVKDTPASAELHQFMLQLSVCFSQLKSLVQICTQRIHGEDPDLSLLLGVEAYKSEQNPRTTSTDSKAQSTQGMQINQWLLTLGDLRKEMDRMRAFICNRYAEDIGDNMTCATQ</sequence>
<feature type="region of interest" description="Disordered" evidence="2">
    <location>
        <begin position="126"/>
        <end position="161"/>
    </location>
</feature>
<feature type="domain" description="Centrosomal protein of 85 kDa-like CC4 coiled-coil" evidence="3">
    <location>
        <begin position="469"/>
        <end position="556"/>
    </location>
</feature>
<gene>
    <name evidence="4" type="ORF">GSLYS_00020804001</name>
</gene>
<evidence type="ECO:0000256" key="1">
    <source>
        <dbReference type="SAM" id="Coils"/>
    </source>
</evidence>
<dbReference type="PANTHER" id="PTHR31075">
    <property type="entry name" value="CENTROSOMAL PROTEIN OF 85 KDA"/>
    <property type="match status" value="1"/>
</dbReference>
<comment type="caution">
    <text evidence="4">The sequence shown here is derived from an EMBL/GenBank/DDBJ whole genome shotgun (WGS) entry which is preliminary data.</text>
</comment>
<name>A0AAV2IK71_LYMST</name>
<dbReference type="AlphaFoldDB" id="A0AAV2IK71"/>
<keyword evidence="1" id="KW-0175">Coiled coil</keyword>
<dbReference type="EMBL" id="CAXITT010000992">
    <property type="protein sequence ID" value="CAL1547487.1"/>
    <property type="molecule type" value="Genomic_DNA"/>
</dbReference>
<feature type="coiled-coil region" evidence="1">
    <location>
        <begin position="239"/>
        <end position="330"/>
    </location>
</feature>
<keyword evidence="5" id="KW-1185">Reference proteome</keyword>